<name>A0ACC1IB09_9FUNG</name>
<dbReference type="Proteomes" id="UP001150581">
    <property type="component" value="Unassembled WGS sequence"/>
</dbReference>
<keyword evidence="2" id="KW-1185">Reference proteome</keyword>
<accession>A0ACC1IB09</accession>
<organism evidence="1 2">
    <name type="scientific">Kickxella alabastrina</name>
    <dbReference type="NCBI Taxonomy" id="61397"/>
    <lineage>
        <taxon>Eukaryota</taxon>
        <taxon>Fungi</taxon>
        <taxon>Fungi incertae sedis</taxon>
        <taxon>Zoopagomycota</taxon>
        <taxon>Kickxellomycotina</taxon>
        <taxon>Kickxellomycetes</taxon>
        <taxon>Kickxellales</taxon>
        <taxon>Kickxellaceae</taxon>
        <taxon>Kickxella</taxon>
    </lineage>
</organism>
<evidence type="ECO:0000313" key="2">
    <source>
        <dbReference type="Proteomes" id="UP001150581"/>
    </source>
</evidence>
<evidence type="ECO:0000313" key="1">
    <source>
        <dbReference type="EMBL" id="KAJ1887860.1"/>
    </source>
</evidence>
<comment type="caution">
    <text evidence="1">The sequence shown here is derived from an EMBL/GenBank/DDBJ whole genome shotgun (WGS) entry which is preliminary data.</text>
</comment>
<sequence>MQSKTKAIYENCRVLDISGNLLFKTSRKRLDWYLARHLANEIDPGTIQLTFTNKGSGRTHEPFYLQDMRNACVVCNSDRQLTQHHVVPYQYRQFMSEEIKSRSSFDLLPLCARCHDAYERHAVLFKKHLAACYDSPLLGIGWVERRDIGSAGKAAAALLARNNKIPESRLCELRNTVHAVSIDRKDLFSDEARRYIEGWCRNTEEDVFGMEELVLQELCDMEVRVTGPDFRAHGDLVVDSVAAHRVLPSMCALCRAIAIGGVTELVVAWRRHFVEHARPAYMPEHWVVEYPVL</sequence>
<gene>
    <name evidence="1" type="ORF">LPJ66_008889</name>
</gene>
<dbReference type="EMBL" id="JANBPG010001893">
    <property type="protein sequence ID" value="KAJ1887860.1"/>
    <property type="molecule type" value="Genomic_DNA"/>
</dbReference>
<reference evidence="1" key="1">
    <citation type="submission" date="2022-07" db="EMBL/GenBank/DDBJ databases">
        <title>Phylogenomic reconstructions and comparative analyses of Kickxellomycotina fungi.</title>
        <authorList>
            <person name="Reynolds N.K."/>
            <person name="Stajich J.E."/>
            <person name="Barry K."/>
            <person name="Grigoriev I.V."/>
            <person name="Crous P."/>
            <person name="Smith M.E."/>
        </authorList>
    </citation>
    <scope>NUCLEOTIDE SEQUENCE</scope>
    <source>
        <strain evidence="1">Benny 63K</strain>
    </source>
</reference>
<protein>
    <submittedName>
        <fullName evidence="1">Uncharacterized protein</fullName>
    </submittedName>
</protein>
<proteinExistence type="predicted"/>